<keyword evidence="2" id="KW-0808">Transferase</keyword>
<dbReference type="PANTHER" id="PTHR44942">
    <property type="entry name" value="METHYLTRANSF_11 DOMAIN-CONTAINING PROTEIN"/>
    <property type="match status" value="1"/>
</dbReference>
<evidence type="ECO:0000256" key="1">
    <source>
        <dbReference type="ARBA" id="ARBA00022603"/>
    </source>
</evidence>
<dbReference type="InterPro" id="IPR051052">
    <property type="entry name" value="Diverse_substrate_MTase"/>
</dbReference>
<dbReference type="AlphaFoldDB" id="A0A1J4V8R1"/>
<feature type="region of interest" description="Disordered" evidence="3">
    <location>
        <begin position="167"/>
        <end position="188"/>
    </location>
</feature>
<dbReference type="PANTHER" id="PTHR44942:SF4">
    <property type="entry name" value="METHYLTRANSFERASE TYPE 11 DOMAIN-CONTAINING PROTEIN"/>
    <property type="match status" value="1"/>
</dbReference>
<organism evidence="5 6">
    <name type="scientific">Candidatus Nomurabacteria bacterium CG1_02_47_685</name>
    <dbReference type="NCBI Taxonomy" id="1805282"/>
    <lineage>
        <taxon>Bacteria</taxon>
        <taxon>Candidatus Nomuraibacteriota</taxon>
    </lineage>
</organism>
<dbReference type="GO" id="GO:0008168">
    <property type="term" value="F:methyltransferase activity"/>
    <property type="evidence" value="ECO:0007669"/>
    <property type="project" value="UniProtKB-KW"/>
</dbReference>
<dbReference type="CDD" id="cd02440">
    <property type="entry name" value="AdoMet_MTases"/>
    <property type="match status" value="1"/>
</dbReference>
<dbReference type="SUPFAM" id="SSF53335">
    <property type="entry name" value="S-adenosyl-L-methionine-dependent methyltransferases"/>
    <property type="match status" value="1"/>
</dbReference>
<dbReference type="InterPro" id="IPR029063">
    <property type="entry name" value="SAM-dependent_MTases_sf"/>
</dbReference>
<proteinExistence type="predicted"/>
<gene>
    <name evidence="5" type="ORF">AUJ44_02455</name>
</gene>
<accession>A0A1J4V8R1</accession>
<evidence type="ECO:0000256" key="2">
    <source>
        <dbReference type="ARBA" id="ARBA00022679"/>
    </source>
</evidence>
<comment type="caution">
    <text evidence="5">The sequence shown here is derived from an EMBL/GenBank/DDBJ whole genome shotgun (WGS) entry which is preliminary data.</text>
</comment>
<dbReference type="Gene3D" id="3.40.50.150">
    <property type="entry name" value="Vaccinia Virus protein VP39"/>
    <property type="match status" value="1"/>
</dbReference>
<evidence type="ECO:0000313" key="5">
    <source>
        <dbReference type="EMBL" id="OIO32424.1"/>
    </source>
</evidence>
<keyword evidence="1" id="KW-0489">Methyltransferase</keyword>
<dbReference type="STRING" id="1805282.AUJ44_02455"/>
<evidence type="ECO:0000256" key="3">
    <source>
        <dbReference type="SAM" id="MobiDB-lite"/>
    </source>
</evidence>
<dbReference type="GO" id="GO:0032259">
    <property type="term" value="P:methylation"/>
    <property type="evidence" value="ECO:0007669"/>
    <property type="project" value="UniProtKB-KW"/>
</dbReference>
<dbReference type="EMBL" id="MNVO01000039">
    <property type="protein sequence ID" value="OIO32424.1"/>
    <property type="molecule type" value="Genomic_DNA"/>
</dbReference>
<dbReference type="Pfam" id="PF13649">
    <property type="entry name" value="Methyltransf_25"/>
    <property type="match status" value="1"/>
</dbReference>
<reference evidence="5 6" key="1">
    <citation type="journal article" date="2016" name="Environ. Microbiol.">
        <title>Genomic resolution of a cold subsurface aquifer community provides metabolic insights for novel microbes adapted to high CO concentrations.</title>
        <authorList>
            <person name="Probst A.J."/>
            <person name="Castelle C.J."/>
            <person name="Singh A."/>
            <person name="Brown C.T."/>
            <person name="Anantharaman K."/>
            <person name="Sharon I."/>
            <person name="Hug L.A."/>
            <person name="Burstein D."/>
            <person name="Emerson J.B."/>
            <person name="Thomas B.C."/>
            <person name="Banfield J.F."/>
        </authorList>
    </citation>
    <scope>NUCLEOTIDE SEQUENCE [LARGE SCALE GENOMIC DNA]</scope>
    <source>
        <strain evidence="5">CG1_02_47_685</strain>
    </source>
</reference>
<evidence type="ECO:0000259" key="4">
    <source>
        <dbReference type="Pfam" id="PF13649"/>
    </source>
</evidence>
<dbReference type="InterPro" id="IPR041698">
    <property type="entry name" value="Methyltransf_25"/>
</dbReference>
<name>A0A1J4V8R1_9BACT</name>
<feature type="domain" description="Methyltransferase" evidence="4">
    <location>
        <begin position="43"/>
        <end position="134"/>
    </location>
</feature>
<protein>
    <recommendedName>
        <fullName evidence="4">Methyltransferase domain-containing protein</fullName>
    </recommendedName>
</protein>
<dbReference type="Proteomes" id="UP000183206">
    <property type="component" value="Unassembled WGS sequence"/>
</dbReference>
<sequence>MSNEQELFKGAAQYYAKYRQKYTPEFFDYVSSYFNLDGKGRLLDLGCGTGQLAIPFAKHFEKVVGLDPEEGMLNEAEKEAEQAGIKNIKWVLRKAEEIGDDIGSFRLTTMGASFHWMKQAEVLQKVYNLTEKNGGVVIVYDSSGSIGWNEENMEQWKKVRRDTIKKFLGNSETRPHSSPDPSCGREYS</sequence>
<evidence type="ECO:0000313" key="6">
    <source>
        <dbReference type="Proteomes" id="UP000183206"/>
    </source>
</evidence>